<dbReference type="AlphaFoldDB" id="A0A2V4P9C1"/>
<feature type="transmembrane region" description="Helical" evidence="1">
    <location>
        <begin position="178"/>
        <end position="197"/>
    </location>
</feature>
<gene>
    <name evidence="2" type="ORF">C7C46_11195</name>
</gene>
<comment type="caution">
    <text evidence="2">The sequence shown here is derived from an EMBL/GenBank/DDBJ whole genome shotgun (WGS) entry which is preliminary data.</text>
</comment>
<sequence length="255" mass="27041">MASFPAILRSEWTKIRSVRSTVWTLLLAFLVTAALGALLSLLTKNNFEDFRKGASAPFDATATSFAGIMLGEIAMIVFGVLAIGNEYSTGMIRVSLAAVPQRGTLLTGKAMVIGGLALLVSLVTAFVTFFLGQALLGGHRTTIGSPDVLRAVLGAAVYLTLLCLFSAGVTVMLRSQTLALGVLVPFFFLLSPILSAVPKVKTVAHYFPDYAGRQMIAVFQAPSEPYGWLAGFFICAGWTLLALLGGAMVLRSRDA</sequence>
<evidence type="ECO:0000313" key="3">
    <source>
        <dbReference type="Proteomes" id="UP000248039"/>
    </source>
</evidence>
<feature type="transmembrane region" description="Helical" evidence="1">
    <location>
        <begin position="21"/>
        <end position="42"/>
    </location>
</feature>
<evidence type="ECO:0000256" key="1">
    <source>
        <dbReference type="SAM" id="Phobius"/>
    </source>
</evidence>
<dbReference type="RefSeq" id="WP_110668364.1">
    <property type="nucleotide sequence ID" value="NZ_PYBW01000035.1"/>
</dbReference>
<feature type="transmembrane region" description="Helical" evidence="1">
    <location>
        <begin position="62"/>
        <end position="83"/>
    </location>
</feature>
<organism evidence="2 3">
    <name type="scientific">Streptomyces tateyamensis</name>
    <dbReference type="NCBI Taxonomy" id="565073"/>
    <lineage>
        <taxon>Bacteria</taxon>
        <taxon>Bacillati</taxon>
        <taxon>Actinomycetota</taxon>
        <taxon>Actinomycetes</taxon>
        <taxon>Kitasatosporales</taxon>
        <taxon>Streptomycetaceae</taxon>
        <taxon>Streptomyces</taxon>
    </lineage>
</organism>
<evidence type="ECO:0000313" key="2">
    <source>
        <dbReference type="EMBL" id="PYC81540.1"/>
    </source>
</evidence>
<keyword evidence="1" id="KW-0812">Transmembrane</keyword>
<dbReference type="PANTHER" id="PTHR37305:SF1">
    <property type="entry name" value="MEMBRANE PROTEIN"/>
    <property type="match status" value="1"/>
</dbReference>
<feature type="transmembrane region" description="Helical" evidence="1">
    <location>
        <begin position="110"/>
        <end position="131"/>
    </location>
</feature>
<keyword evidence="1" id="KW-1133">Transmembrane helix</keyword>
<dbReference type="Pfam" id="PF12730">
    <property type="entry name" value="ABC2_membrane_4"/>
    <property type="match status" value="1"/>
</dbReference>
<dbReference type="Proteomes" id="UP000248039">
    <property type="component" value="Unassembled WGS sequence"/>
</dbReference>
<feature type="transmembrane region" description="Helical" evidence="1">
    <location>
        <begin position="151"/>
        <end position="171"/>
    </location>
</feature>
<reference evidence="2 3" key="1">
    <citation type="submission" date="2018-03" db="EMBL/GenBank/DDBJ databases">
        <title>Bioinformatic expansion and discovery of thiopeptide antibiotics.</title>
        <authorList>
            <person name="Schwalen C.J."/>
            <person name="Hudson G.A."/>
            <person name="Mitchell D.A."/>
        </authorList>
    </citation>
    <scope>NUCLEOTIDE SEQUENCE [LARGE SCALE GENOMIC DNA]</scope>
    <source>
        <strain evidence="2 3">ATCC 21389</strain>
    </source>
</reference>
<feature type="transmembrane region" description="Helical" evidence="1">
    <location>
        <begin position="228"/>
        <end position="250"/>
    </location>
</feature>
<keyword evidence="3" id="KW-1185">Reference proteome</keyword>
<proteinExistence type="predicted"/>
<accession>A0A2V4P9C1</accession>
<dbReference type="OrthoDB" id="3297477at2"/>
<protein>
    <submittedName>
        <fullName evidence="2">ABC transporter permease</fullName>
    </submittedName>
</protein>
<name>A0A2V4P9C1_9ACTN</name>
<dbReference type="PANTHER" id="PTHR37305">
    <property type="entry name" value="INTEGRAL MEMBRANE PROTEIN-RELATED"/>
    <property type="match status" value="1"/>
</dbReference>
<keyword evidence="1" id="KW-0472">Membrane</keyword>
<dbReference type="EMBL" id="PYBW01000035">
    <property type="protein sequence ID" value="PYC81540.1"/>
    <property type="molecule type" value="Genomic_DNA"/>
</dbReference>